<dbReference type="EMBL" id="FNXF01000007">
    <property type="protein sequence ID" value="SEH93311.1"/>
    <property type="molecule type" value="Genomic_DNA"/>
</dbReference>
<feature type="transmembrane region" description="Helical" evidence="1">
    <location>
        <begin position="34"/>
        <end position="62"/>
    </location>
</feature>
<keyword evidence="1" id="KW-1133">Transmembrane helix</keyword>
<evidence type="ECO:0000313" key="4">
    <source>
        <dbReference type="Proteomes" id="UP000199371"/>
    </source>
</evidence>
<protein>
    <submittedName>
        <fullName evidence="3">Phage shock protein C (PspC) family protein</fullName>
    </submittedName>
</protein>
<dbReference type="RefSeq" id="WP_092793317.1">
    <property type="nucleotide sequence ID" value="NZ_FNXF01000007.1"/>
</dbReference>
<dbReference type="AlphaFoldDB" id="A0A1H6LWW8"/>
<keyword evidence="1" id="KW-0812">Transmembrane</keyword>
<evidence type="ECO:0000259" key="2">
    <source>
        <dbReference type="Pfam" id="PF04024"/>
    </source>
</evidence>
<dbReference type="OrthoDB" id="5772680at2"/>
<reference evidence="4" key="1">
    <citation type="submission" date="2016-10" db="EMBL/GenBank/DDBJ databases">
        <authorList>
            <person name="Varghese N."/>
            <person name="Submissions S."/>
        </authorList>
    </citation>
    <scope>NUCLEOTIDE SEQUENCE [LARGE SCALE GENOMIC DNA]</scope>
    <source>
        <strain evidence="4">DSM 17616</strain>
    </source>
</reference>
<gene>
    <name evidence="3" type="ORF">SAMN05660691_02263</name>
</gene>
<dbReference type="Proteomes" id="UP000199371">
    <property type="component" value="Unassembled WGS sequence"/>
</dbReference>
<evidence type="ECO:0000313" key="3">
    <source>
        <dbReference type="EMBL" id="SEH93311.1"/>
    </source>
</evidence>
<accession>A0A1H6LWW8</accession>
<sequence length="65" mass="7382">MATYDTDRWYCARAYRKIAGVCAGFAGYYQQPRWLIRLLAVILLVMFPVAAILAYLVAALVLPNR</sequence>
<name>A0A1H6LWW8_9GAMM</name>
<keyword evidence="4" id="KW-1185">Reference proteome</keyword>
<dbReference type="STRING" id="173990.SAMN05660691_02263"/>
<organism evidence="3 4">
    <name type="scientific">Rheinheimera pacifica</name>
    <dbReference type="NCBI Taxonomy" id="173990"/>
    <lineage>
        <taxon>Bacteria</taxon>
        <taxon>Pseudomonadati</taxon>
        <taxon>Pseudomonadota</taxon>
        <taxon>Gammaproteobacteria</taxon>
        <taxon>Chromatiales</taxon>
        <taxon>Chromatiaceae</taxon>
        <taxon>Rheinheimera</taxon>
    </lineage>
</organism>
<keyword evidence="1" id="KW-0472">Membrane</keyword>
<dbReference type="Pfam" id="PF04024">
    <property type="entry name" value="PspC"/>
    <property type="match status" value="1"/>
</dbReference>
<proteinExistence type="predicted"/>
<feature type="domain" description="Phage shock protein PspC N-terminal" evidence="2">
    <location>
        <begin position="9"/>
        <end position="64"/>
    </location>
</feature>
<evidence type="ECO:0000256" key="1">
    <source>
        <dbReference type="SAM" id="Phobius"/>
    </source>
</evidence>
<dbReference type="InterPro" id="IPR007168">
    <property type="entry name" value="Phageshock_PspC_N"/>
</dbReference>